<dbReference type="EMBL" id="AP022608">
    <property type="protein sequence ID" value="BBZ17076.1"/>
    <property type="molecule type" value="Genomic_DNA"/>
</dbReference>
<organism evidence="2 3">
    <name type="scientific">Mycolicibacterium gadium</name>
    <name type="common">Mycobacterium gadium</name>
    <dbReference type="NCBI Taxonomy" id="1794"/>
    <lineage>
        <taxon>Bacteria</taxon>
        <taxon>Bacillati</taxon>
        <taxon>Actinomycetota</taxon>
        <taxon>Actinomycetes</taxon>
        <taxon>Mycobacteriales</taxon>
        <taxon>Mycobacteriaceae</taxon>
        <taxon>Mycolicibacterium</taxon>
    </lineage>
</organism>
<accession>A0A7I7WHJ2</accession>
<gene>
    <name evidence="2" type="ORF">MGAD_14110</name>
</gene>
<proteinExistence type="predicted"/>
<reference evidence="2 3" key="1">
    <citation type="journal article" date="2019" name="Emerg. Microbes Infect.">
        <title>Comprehensive subspecies identification of 175 nontuberculous mycobacteria species based on 7547 genomic profiles.</title>
        <authorList>
            <person name="Matsumoto Y."/>
            <person name="Kinjo T."/>
            <person name="Motooka D."/>
            <person name="Nabeya D."/>
            <person name="Jung N."/>
            <person name="Uechi K."/>
            <person name="Horii T."/>
            <person name="Iida T."/>
            <person name="Fujita J."/>
            <person name="Nakamura S."/>
        </authorList>
    </citation>
    <scope>NUCLEOTIDE SEQUENCE [LARGE SCALE GENOMIC DNA]</scope>
    <source>
        <strain evidence="2 3">JCM 12688</strain>
    </source>
</reference>
<dbReference type="AlphaFoldDB" id="A0A7I7WHJ2"/>
<dbReference type="KEGG" id="mgad:MGAD_14110"/>
<feature type="region of interest" description="Disordered" evidence="1">
    <location>
        <begin position="48"/>
        <end position="67"/>
    </location>
</feature>
<evidence type="ECO:0000256" key="1">
    <source>
        <dbReference type="SAM" id="MobiDB-lite"/>
    </source>
</evidence>
<dbReference type="Proteomes" id="UP000466187">
    <property type="component" value="Chromosome"/>
</dbReference>
<sequence>MNLATSRHFLATPGHKLATTPPLLGGGEWRVGEVPGVRNACCYSSPTAVERTGHPSGANATPAEKGTTNMTQKTNVLVLTDTPDRIDYAKLQAGWKLARDTGTAVILHNVCHECPSITTVPPAPAGQSGRVTFEHEDWCPVLAHHQGRQLTPAEQRRHRRYMDGRE</sequence>
<evidence type="ECO:0000313" key="3">
    <source>
        <dbReference type="Proteomes" id="UP000466187"/>
    </source>
</evidence>
<evidence type="ECO:0000313" key="2">
    <source>
        <dbReference type="EMBL" id="BBZ17076.1"/>
    </source>
</evidence>
<protein>
    <submittedName>
        <fullName evidence="2">Uncharacterized protein</fullName>
    </submittedName>
</protein>
<name>A0A7I7WHJ2_MYCGU</name>